<dbReference type="STRING" id="1137991.SAMN05660642_00052"/>
<feature type="compositionally biased region" description="Low complexity" evidence="1">
    <location>
        <begin position="307"/>
        <end position="321"/>
    </location>
</feature>
<protein>
    <submittedName>
        <fullName evidence="2">CHAT domain-containing protein</fullName>
    </submittedName>
</protein>
<dbReference type="Proteomes" id="UP000198680">
    <property type="component" value="Unassembled WGS sequence"/>
</dbReference>
<feature type="region of interest" description="Disordered" evidence="1">
    <location>
        <begin position="294"/>
        <end position="321"/>
    </location>
</feature>
<gene>
    <name evidence="2" type="ORF">SAMN05660642_00052</name>
</gene>
<dbReference type="OrthoDB" id="3881650at2"/>
<organism evidence="2 3">
    <name type="scientific">Geodermatophilus siccatus</name>
    <dbReference type="NCBI Taxonomy" id="1137991"/>
    <lineage>
        <taxon>Bacteria</taxon>
        <taxon>Bacillati</taxon>
        <taxon>Actinomycetota</taxon>
        <taxon>Actinomycetes</taxon>
        <taxon>Geodermatophilales</taxon>
        <taxon>Geodermatophilaceae</taxon>
        <taxon>Geodermatophilus</taxon>
    </lineage>
</organism>
<keyword evidence="3" id="KW-1185">Reference proteome</keyword>
<reference evidence="3" key="1">
    <citation type="submission" date="2016-10" db="EMBL/GenBank/DDBJ databases">
        <authorList>
            <person name="Varghese N."/>
            <person name="Submissions S."/>
        </authorList>
    </citation>
    <scope>NUCLEOTIDE SEQUENCE [LARGE SCALE GENOMIC DNA]</scope>
    <source>
        <strain evidence="3">DSM 45419</strain>
    </source>
</reference>
<dbReference type="Gene3D" id="3.40.50.300">
    <property type="entry name" value="P-loop containing nucleotide triphosphate hydrolases"/>
    <property type="match status" value="1"/>
</dbReference>
<accession>A0A1G9KJH0</accession>
<proteinExistence type="predicted"/>
<sequence>MAGLVLEPVNIEGPGRWRWLLRTEDGEALATHQVAVPENDFEYGGFTDLYRWLRWQADPDRRVTSEAKLTARVGDWIGRHALGPEVMAALLEEAPITVRMPVPAEMGILPYRPWEIASFQGQVLARKRVGFVFDLSDTRRRPRTAQNAEAAGHPVRVLALFSLPTGGAVLGLRRERHALQQLVSQLGQGQSPRAVQLRVLQYGVTRDALTAAVDDQDGWDVLHVSGHGGAGVLVLEHPDGSPDPLSAGELVDLLHPMRRRLRLAVLSACESGAATAAEILRMLQLAEQAEALEAQANEETDVSSADGTTAGAGQPSGAAASDGWPGLGRALVARLGCAVLAMRYPVIDDFAIDLTGQLYRGLFQHGQPLDVALARALPRAAPNPPSLGAPAVSLATPALLGPATALTLQPPPGQAAPISVALAGFPAEPERFVGRTPTLTQARHLLLAGSGRTGLLLHGMAGAGKTTAALELAYQTAATFTAAAWWTAPPADQWPTGLNSLANALEARLNPNLAGYGLSVQLVGNSETDPLLDDYLPVLTELVKQVRLLLVLDNLETLLTDRGDWKDPRFGRVIAALTAHSGASRVVLTSRIVPAGLDPERVEVLPVHALSRDEALLLARELPHLRALAHDTEPATRTTNPRVTADRALLARTLTVVQGHPKMLELADATAADPAVLEARVAAAEAAATARGTPLAAFLNTGHTQAEPGQLLDALTGWTRATAGTLPEASRLLLQLLAAAEPDDRTSIVLDGNWADLWHRLARPGDPPTLPDTLLPLVAAALVEAEPVGDPEDQDRPVRYRLHPGIADTIRVDTPAEVRTAADIELAAYWNTMFKLAREGEHQQATGWLVVRAALAAAPYLRRRRDWETAGFLLEHALLRDHSPGTTAAALPHLEAIAEATTGTDRDLTDQGKLARAVARLDPAEGERQLRAILDQAADRGQYQLATGVAGALANLLTGRGRYAEALATVDRMAELTRLAGLGPWSQLGRAGRRLQLLGIIGDPQPVLDEVQRLRERMHQLPDQRGDDEAVDPWNVREGILDTGRQAAGDLGRWQEALDLNAELLDSKRRRGAGEYELAYAGFNDYGPLLELGRLSEADRLLRACQDQFEQAGDTGMLGKVLSARADRADRQGHREAAIRLEEIALRFKYAAGDTETIAVSHYNLANYQQRSGTAPGVWLAHRLAATLLDRLTGASGLQDDLRTLARELTDPATTAALPRTVDQVRDAVEQVEGVRLGDLLGALQPDADHQQAALDEIIHTARTLTLDQALGVQPHLDRWEPRLAAIVAATAGDQAARGQVDELLDSLADTSDWAALTQALRQVLSGERDPETLLADLDPIDTAIVTRLLDALAGRIRLQPAPGAQPAPSTEDPVGQWEPVLAAIAAATAGNQAARQQVDQLLDSLADTADWAALARVLRRVLAGERDPEALLPGLDAIDTAIVTRLLDALAGRVRLRAGGDLPVPGPRGRASPVVVDLARRAWMAAARRLRRTPR</sequence>
<name>A0A1G9KJH0_9ACTN</name>
<dbReference type="InterPro" id="IPR027417">
    <property type="entry name" value="P-loop_NTPase"/>
</dbReference>
<dbReference type="RefSeq" id="WP_091212371.1">
    <property type="nucleotide sequence ID" value="NZ_FNHE01000001.1"/>
</dbReference>
<dbReference type="SUPFAM" id="SSF52540">
    <property type="entry name" value="P-loop containing nucleoside triphosphate hydrolases"/>
    <property type="match status" value="1"/>
</dbReference>
<evidence type="ECO:0000313" key="3">
    <source>
        <dbReference type="Proteomes" id="UP000198680"/>
    </source>
</evidence>
<dbReference type="EMBL" id="FNHE01000001">
    <property type="protein sequence ID" value="SDL49938.1"/>
    <property type="molecule type" value="Genomic_DNA"/>
</dbReference>
<evidence type="ECO:0000313" key="2">
    <source>
        <dbReference type="EMBL" id="SDL49938.1"/>
    </source>
</evidence>
<evidence type="ECO:0000256" key="1">
    <source>
        <dbReference type="SAM" id="MobiDB-lite"/>
    </source>
</evidence>